<evidence type="ECO:0000313" key="16">
    <source>
        <dbReference type="EMBL" id="KAG7177143.1"/>
    </source>
</evidence>
<dbReference type="EMBL" id="JAHLQT010002534">
    <property type="protein sequence ID" value="KAG7177143.1"/>
    <property type="molecule type" value="Genomic_DNA"/>
</dbReference>
<dbReference type="PANTHER" id="PTHR42643">
    <property type="entry name" value="IONOTROPIC RECEPTOR 20A-RELATED"/>
    <property type="match status" value="1"/>
</dbReference>
<evidence type="ECO:0000256" key="4">
    <source>
        <dbReference type="ARBA" id="ARBA00022475"/>
    </source>
</evidence>
<evidence type="ECO:0000256" key="3">
    <source>
        <dbReference type="ARBA" id="ARBA00022448"/>
    </source>
</evidence>
<keyword evidence="11" id="KW-1071">Ligand-gated ion channel</keyword>
<gene>
    <name evidence="16" type="primary">Ir21a-L1</name>
    <name evidence="16" type="ORF">Hamer_G000386</name>
</gene>
<dbReference type="AlphaFoldDB" id="A0A8J5NCM7"/>
<keyword evidence="7" id="KW-0406">Ion transport</keyword>
<evidence type="ECO:0000256" key="2">
    <source>
        <dbReference type="ARBA" id="ARBA00008685"/>
    </source>
</evidence>
<dbReference type="InterPro" id="IPR019594">
    <property type="entry name" value="Glu/Gly-bd"/>
</dbReference>
<dbReference type="SMART" id="SM00918">
    <property type="entry name" value="Lig_chan-Glu_bd"/>
    <property type="match status" value="1"/>
</dbReference>
<reference evidence="16" key="1">
    <citation type="journal article" date="2021" name="Sci. Adv.">
        <title>The American lobster genome reveals insights on longevity, neural, and immune adaptations.</title>
        <authorList>
            <person name="Polinski J.M."/>
            <person name="Zimin A.V."/>
            <person name="Clark K.F."/>
            <person name="Kohn A.B."/>
            <person name="Sadowski N."/>
            <person name="Timp W."/>
            <person name="Ptitsyn A."/>
            <person name="Khanna P."/>
            <person name="Romanova D.Y."/>
            <person name="Williams P."/>
            <person name="Greenwood S.J."/>
            <person name="Moroz L.L."/>
            <person name="Walt D.R."/>
            <person name="Bodnar A.G."/>
        </authorList>
    </citation>
    <scope>NUCLEOTIDE SEQUENCE</scope>
    <source>
        <strain evidence="16">GMGI-L3</strain>
    </source>
</reference>
<keyword evidence="12" id="KW-0407">Ion channel</keyword>
<evidence type="ECO:0000256" key="11">
    <source>
        <dbReference type="ARBA" id="ARBA00023286"/>
    </source>
</evidence>
<evidence type="ECO:0000256" key="6">
    <source>
        <dbReference type="ARBA" id="ARBA00022989"/>
    </source>
</evidence>
<evidence type="ECO:0000259" key="15">
    <source>
        <dbReference type="SMART" id="SM00918"/>
    </source>
</evidence>
<keyword evidence="3" id="KW-0813">Transport</keyword>
<dbReference type="Gene3D" id="1.10.287.70">
    <property type="match status" value="1"/>
</dbReference>
<keyword evidence="9 16" id="KW-0675">Receptor</keyword>
<dbReference type="InterPro" id="IPR001320">
    <property type="entry name" value="Iontro_rcpt_C"/>
</dbReference>
<dbReference type="Proteomes" id="UP000747542">
    <property type="component" value="Unassembled WGS sequence"/>
</dbReference>
<dbReference type="Pfam" id="PF00060">
    <property type="entry name" value="Lig_chan"/>
    <property type="match status" value="1"/>
</dbReference>
<accession>A0A8J5NCM7</accession>
<dbReference type="GO" id="GO:0050906">
    <property type="term" value="P:detection of stimulus involved in sensory perception"/>
    <property type="evidence" value="ECO:0007669"/>
    <property type="project" value="UniProtKB-ARBA"/>
</dbReference>
<keyword evidence="5 13" id="KW-0812">Transmembrane</keyword>
<dbReference type="GO" id="GO:0005886">
    <property type="term" value="C:plasma membrane"/>
    <property type="evidence" value="ECO:0007669"/>
    <property type="project" value="UniProtKB-SubCell"/>
</dbReference>
<dbReference type="GO" id="GO:0015276">
    <property type="term" value="F:ligand-gated monoatomic ion channel activity"/>
    <property type="evidence" value="ECO:0007669"/>
    <property type="project" value="InterPro"/>
</dbReference>
<proteinExistence type="inferred from homology"/>
<keyword evidence="10" id="KW-0325">Glycoprotein</keyword>
<keyword evidence="17" id="KW-1185">Reference proteome</keyword>
<sequence length="747" mass="84442">MVSPSRMLLVVMSVWVQHSTSQYLPGTLLMSHAGPGRDTVPFIAQYLVHSYLEGCGLTLLYDERDNSKDAEEILRQVDQPMTVFALEDSPDGGLELANRTEIPLFNTCSAYIILSQDPAGLGSLVRSEGFQTLLDYLGRFIFVTGSLARSPEIILDNEIMAWRPHALVVRKTGEAGGDYEVWSHHMFREEDEETVYLAGRWRRGHMQPPTQLFPDKLDNFHGGELRAVTFEHAPSIVEVPGGSQGHHYDGIDIRLLYILSEALNFKLKIVNPSDGGKWGSPMVNGSWSGLTGDLTQRHAHMGVANLFIHIHYLEVVDMTVSYDMEFGCFITPLPEQLPQWMALVYPFSSQVWWLALVFLVVGTPLLYLTSRLTQYVLHDETPWATTLDHNLFYGTGIFFGVGMPQVPQSDVTRSYFIMWVWYGLLITVVYRSSLTAFLTIPLSQDPINTLQQLVGSSLPAWGATGLTFKKMLEENPDPMVQQLALRYQPVSGAEEGILLTAQRKYAMMENRQFLEYMIATNYTNKYGEETLHVMRECFLPFRIGMAMPKKAPYKPNFDKIVTRVVEAGLVRKWFSDILFMSRKRGSGEAQESRSDALTIDNLQGAWLLLGLGWVVSLVMFVLEVVLGPDRRGWALSYNFRSQVAEDTHAMLQVCTEDSFTHNETNQGRRKRDQSEGESLLSTMQQLKVFSPEVLPTSLHNVATKDLATDTIQNSLLNAKELGKKYLETFAKDRLTVDNEQKTSRFIP</sequence>
<evidence type="ECO:0000256" key="9">
    <source>
        <dbReference type="ARBA" id="ARBA00023170"/>
    </source>
</evidence>
<evidence type="ECO:0000256" key="12">
    <source>
        <dbReference type="ARBA" id="ARBA00023303"/>
    </source>
</evidence>
<keyword evidence="8 13" id="KW-0472">Membrane</keyword>
<dbReference type="PANTHER" id="PTHR42643:SF30">
    <property type="entry name" value="IONOTROPIC RECEPTOR 40A-RELATED"/>
    <property type="match status" value="1"/>
</dbReference>
<feature type="transmembrane region" description="Helical" evidence="13">
    <location>
        <begin position="604"/>
        <end position="626"/>
    </location>
</feature>
<feature type="signal peptide" evidence="14">
    <location>
        <begin position="1"/>
        <end position="21"/>
    </location>
</feature>
<feature type="transmembrane region" description="Helical" evidence="13">
    <location>
        <begin position="419"/>
        <end position="442"/>
    </location>
</feature>
<keyword evidence="14" id="KW-0732">Signal</keyword>
<dbReference type="InterPro" id="IPR052192">
    <property type="entry name" value="Insect_Ionotropic_Sensory_Rcpt"/>
</dbReference>
<keyword evidence="6 13" id="KW-1133">Transmembrane helix</keyword>
<evidence type="ECO:0000256" key="13">
    <source>
        <dbReference type="SAM" id="Phobius"/>
    </source>
</evidence>
<organism evidence="16 17">
    <name type="scientific">Homarus americanus</name>
    <name type="common">American lobster</name>
    <dbReference type="NCBI Taxonomy" id="6706"/>
    <lineage>
        <taxon>Eukaryota</taxon>
        <taxon>Metazoa</taxon>
        <taxon>Ecdysozoa</taxon>
        <taxon>Arthropoda</taxon>
        <taxon>Crustacea</taxon>
        <taxon>Multicrustacea</taxon>
        <taxon>Malacostraca</taxon>
        <taxon>Eumalacostraca</taxon>
        <taxon>Eucarida</taxon>
        <taxon>Decapoda</taxon>
        <taxon>Pleocyemata</taxon>
        <taxon>Astacidea</taxon>
        <taxon>Nephropoidea</taxon>
        <taxon>Nephropidae</taxon>
        <taxon>Homarus</taxon>
    </lineage>
</organism>
<evidence type="ECO:0000256" key="14">
    <source>
        <dbReference type="SAM" id="SignalP"/>
    </source>
</evidence>
<evidence type="ECO:0000256" key="10">
    <source>
        <dbReference type="ARBA" id="ARBA00023180"/>
    </source>
</evidence>
<feature type="transmembrane region" description="Helical" evidence="13">
    <location>
        <begin position="351"/>
        <end position="368"/>
    </location>
</feature>
<dbReference type="Pfam" id="PF10613">
    <property type="entry name" value="Lig_chan-Glu_bd"/>
    <property type="match status" value="1"/>
</dbReference>
<name>A0A8J5NCM7_HOMAM</name>
<comment type="similarity">
    <text evidence="2">Belongs to the glutamate-gated ion channel (TC 1.A.10.1) family.</text>
</comment>
<comment type="caution">
    <text evidence="16">The sequence shown here is derived from an EMBL/GenBank/DDBJ whole genome shotgun (WGS) entry which is preliminary data.</text>
</comment>
<feature type="chain" id="PRO_5035265728" evidence="14">
    <location>
        <begin position="22"/>
        <end position="747"/>
    </location>
</feature>
<evidence type="ECO:0000256" key="5">
    <source>
        <dbReference type="ARBA" id="ARBA00022692"/>
    </source>
</evidence>
<evidence type="ECO:0000256" key="8">
    <source>
        <dbReference type="ARBA" id="ARBA00023136"/>
    </source>
</evidence>
<protein>
    <submittedName>
        <fullName evidence="16">Ionotropic receptor 21a-like 1</fullName>
    </submittedName>
</protein>
<evidence type="ECO:0000256" key="1">
    <source>
        <dbReference type="ARBA" id="ARBA00004651"/>
    </source>
</evidence>
<evidence type="ECO:0000256" key="7">
    <source>
        <dbReference type="ARBA" id="ARBA00023065"/>
    </source>
</evidence>
<keyword evidence="4" id="KW-1003">Cell membrane</keyword>
<comment type="subcellular location">
    <subcellularLocation>
        <location evidence="1">Cell membrane</location>
        <topology evidence="1">Multi-pass membrane protein</topology>
    </subcellularLocation>
</comment>
<dbReference type="Gene3D" id="3.40.190.10">
    <property type="entry name" value="Periplasmic binding protein-like II"/>
    <property type="match status" value="1"/>
</dbReference>
<dbReference type="SUPFAM" id="SSF53850">
    <property type="entry name" value="Periplasmic binding protein-like II"/>
    <property type="match status" value="1"/>
</dbReference>
<evidence type="ECO:0000313" key="17">
    <source>
        <dbReference type="Proteomes" id="UP000747542"/>
    </source>
</evidence>
<feature type="domain" description="Ionotropic glutamate receptor L-glutamate and glycine-binding" evidence="15">
    <location>
        <begin position="240"/>
        <end position="296"/>
    </location>
</feature>